<evidence type="ECO:0000256" key="14">
    <source>
        <dbReference type="PIRSR" id="PIRSR604385-3"/>
    </source>
</evidence>
<evidence type="ECO:0000256" key="10">
    <source>
        <dbReference type="ARBA" id="ARBA00030308"/>
    </source>
</evidence>
<dbReference type="Gene3D" id="3.10.490.10">
    <property type="entry name" value="Gamma-glutamyl cyclotransferase-like"/>
    <property type="match status" value="1"/>
</dbReference>
<dbReference type="CDD" id="cd24155">
    <property type="entry name" value="NUDIX_ADPRase"/>
    <property type="match status" value="1"/>
</dbReference>
<evidence type="ECO:0000256" key="7">
    <source>
        <dbReference type="ARBA" id="ARBA00022842"/>
    </source>
</evidence>
<dbReference type="GO" id="GO:0019693">
    <property type="term" value="P:ribose phosphate metabolic process"/>
    <property type="evidence" value="ECO:0007669"/>
    <property type="project" value="TreeGrafter"/>
</dbReference>
<reference evidence="16" key="1">
    <citation type="submission" date="2017-05" db="EMBL/GenBank/DDBJ databases">
        <authorList>
            <person name="Imhoff J.F."/>
            <person name="Rahn T."/>
            <person name="Kuenzel S."/>
            <person name="Neulinger S.C."/>
        </authorList>
    </citation>
    <scope>NUCLEOTIDE SEQUENCE</scope>
    <source>
        <strain evidence="16">LMG 28126</strain>
    </source>
</reference>
<gene>
    <name evidence="16" type="ORF">CCR87_10490</name>
</gene>
<dbReference type="InterPro" id="IPR036568">
    <property type="entry name" value="GGCT-like_sf"/>
</dbReference>
<dbReference type="RefSeq" id="WP_201157504.1">
    <property type="nucleotide sequence ID" value="NZ_NHSD01000272.1"/>
</dbReference>
<feature type="domain" description="Nudix hydrolase" evidence="15">
    <location>
        <begin position="218"/>
        <end position="358"/>
    </location>
</feature>
<feature type="binding site" evidence="13">
    <location>
        <position position="329"/>
    </location>
    <ligand>
        <name>Mg(2+)</name>
        <dbReference type="ChEBI" id="CHEBI:18420"/>
        <label>1</label>
    </ligand>
</feature>
<feature type="binding site" evidence="13">
    <location>
        <position position="276"/>
    </location>
    <ligand>
        <name>Mg(2+)</name>
        <dbReference type="ChEBI" id="CHEBI:18420"/>
        <label>1</label>
    </ligand>
</feature>
<dbReference type="Proteomes" id="UP000706333">
    <property type="component" value="Unassembled WGS sequence"/>
</dbReference>
<comment type="cofactor">
    <cofactor evidence="1 13">
        <name>Mg(2+)</name>
        <dbReference type="ChEBI" id="CHEBI:18420"/>
    </cofactor>
</comment>
<dbReference type="GO" id="GO:0005829">
    <property type="term" value="C:cytosol"/>
    <property type="evidence" value="ECO:0007669"/>
    <property type="project" value="TreeGrafter"/>
</dbReference>
<feature type="short sequence motif" description="Nudix box" evidence="14">
    <location>
        <begin position="261"/>
        <end position="283"/>
    </location>
</feature>
<evidence type="ECO:0000313" key="16">
    <source>
        <dbReference type="EMBL" id="MBK5927750.1"/>
    </source>
</evidence>
<dbReference type="EMBL" id="NHSD01000272">
    <property type="protein sequence ID" value="MBK5927750.1"/>
    <property type="molecule type" value="Genomic_DNA"/>
</dbReference>
<dbReference type="SUPFAM" id="SSF55811">
    <property type="entry name" value="Nudix"/>
    <property type="match status" value="1"/>
</dbReference>
<dbReference type="InterPro" id="IPR004385">
    <property type="entry name" value="NDP_pyrophosphatase"/>
</dbReference>
<dbReference type="InterPro" id="IPR013024">
    <property type="entry name" value="GGCT-like"/>
</dbReference>
<evidence type="ECO:0000256" key="8">
    <source>
        <dbReference type="ARBA" id="ARBA00025164"/>
    </source>
</evidence>
<dbReference type="EC" id="3.6.1.13" evidence="3"/>
<keyword evidence="17" id="KW-1185">Reference proteome</keyword>
<name>A0A934WI22_9RHOB</name>
<evidence type="ECO:0000256" key="9">
    <source>
        <dbReference type="ARBA" id="ARBA00030162"/>
    </source>
</evidence>
<keyword evidence="5 13" id="KW-0479">Metal-binding</keyword>
<evidence type="ECO:0000256" key="3">
    <source>
        <dbReference type="ARBA" id="ARBA00012453"/>
    </source>
</evidence>
<evidence type="ECO:0000256" key="11">
    <source>
        <dbReference type="ARBA" id="ARBA00033056"/>
    </source>
</evidence>
<dbReference type="InterPro" id="IPR020084">
    <property type="entry name" value="NUDIX_hydrolase_CS"/>
</dbReference>
<dbReference type="PANTHER" id="PTHR11839:SF5">
    <property type="entry name" value="ADP-RIBOSE PYROPHOSPHATASE"/>
    <property type="match status" value="1"/>
</dbReference>
<keyword evidence="6" id="KW-0378">Hydrolase</keyword>
<dbReference type="InterPro" id="IPR015797">
    <property type="entry name" value="NUDIX_hydrolase-like_dom_sf"/>
</dbReference>
<accession>A0A934WI22</accession>
<evidence type="ECO:0000256" key="1">
    <source>
        <dbReference type="ARBA" id="ARBA00001946"/>
    </source>
</evidence>
<dbReference type="Pfam" id="PF00293">
    <property type="entry name" value="NUDIX"/>
    <property type="match status" value="1"/>
</dbReference>
<dbReference type="NCBIfam" id="TIGR00052">
    <property type="entry name" value="nudix-type nucleoside diphosphatase, YffH/AdpP family"/>
    <property type="match status" value="1"/>
</dbReference>
<comment type="catalytic activity">
    <reaction evidence="12">
        <text>ADP-D-ribose + H2O = D-ribose 5-phosphate + AMP + 2 H(+)</text>
        <dbReference type="Rhea" id="RHEA:10412"/>
        <dbReference type="ChEBI" id="CHEBI:15377"/>
        <dbReference type="ChEBI" id="CHEBI:15378"/>
        <dbReference type="ChEBI" id="CHEBI:57967"/>
        <dbReference type="ChEBI" id="CHEBI:78346"/>
        <dbReference type="ChEBI" id="CHEBI:456215"/>
        <dbReference type="EC" id="3.6.1.13"/>
    </reaction>
</comment>
<comment type="similarity">
    <text evidence="2">Belongs to the Nudix hydrolase family. NudF subfamily.</text>
</comment>
<dbReference type="SUPFAM" id="SSF110857">
    <property type="entry name" value="Gamma-glutamyl cyclotransferase-like"/>
    <property type="match status" value="1"/>
</dbReference>
<dbReference type="GO" id="GO:0006753">
    <property type="term" value="P:nucleoside phosphate metabolic process"/>
    <property type="evidence" value="ECO:0007669"/>
    <property type="project" value="TreeGrafter"/>
</dbReference>
<feature type="binding site" evidence="13">
    <location>
        <position position="260"/>
    </location>
    <ligand>
        <name>Mg(2+)</name>
        <dbReference type="ChEBI" id="CHEBI:18420"/>
        <label>1</label>
    </ligand>
</feature>
<dbReference type="GO" id="GO:0019144">
    <property type="term" value="F:ADP-sugar diphosphatase activity"/>
    <property type="evidence" value="ECO:0007669"/>
    <property type="project" value="TreeGrafter"/>
</dbReference>
<dbReference type="InterPro" id="IPR000086">
    <property type="entry name" value="NUDIX_hydrolase_dom"/>
</dbReference>
<keyword evidence="7 13" id="KW-0460">Magnesium</keyword>
<dbReference type="InterPro" id="IPR009288">
    <property type="entry name" value="AIG2-like_dom"/>
</dbReference>
<comment type="function">
    <text evidence="8">Acts on ADP-mannose and ADP-glucose as well as ADP-ribose. Prevents glycogen biosynthesis. The reaction catalyzed by this enzyme is a limiting step of the gluconeogenic process.</text>
</comment>
<evidence type="ECO:0000313" key="17">
    <source>
        <dbReference type="Proteomes" id="UP000706333"/>
    </source>
</evidence>
<evidence type="ECO:0000256" key="13">
    <source>
        <dbReference type="PIRSR" id="PIRSR604385-2"/>
    </source>
</evidence>
<dbReference type="AlphaFoldDB" id="A0A934WI22"/>
<organism evidence="16 17">
    <name type="scientific">Rhodobaculum claviforme</name>
    <dbReference type="NCBI Taxonomy" id="1549854"/>
    <lineage>
        <taxon>Bacteria</taxon>
        <taxon>Pseudomonadati</taxon>
        <taxon>Pseudomonadota</taxon>
        <taxon>Alphaproteobacteria</taxon>
        <taxon>Rhodobacterales</taxon>
        <taxon>Paracoccaceae</taxon>
        <taxon>Rhodobaculum</taxon>
    </lineage>
</organism>
<evidence type="ECO:0000259" key="15">
    <source>
        <dbReference type="PROSITE" id="PS51462"/>
    </source>
</evidence>
<dbReference type="GO" id="GO:0046872">
    <property type="term" value="F:metal ion binding"/>
    <property type="evidence" value="ECO:0007669"/>
    <property type="project" value="UniProtKB-KW"/>
</dbReference>
<evidence type="ECO:0000256" key="5">
    <source>
        <dbReference type="ARBA" id="ARBA00022723"/>
    </source>
</evidence>
<evidence type="ECO:0000256" key="2">
    <source>
        <dbReference type="ARBA" id="ARBA00007482"/>
    </source>
</evidence>
<dbReference type="GO" id="GO:0047631">
    <property type="term" value="F:ADP-ribose diphosphatase activity"/>
    <property type="evidence" value="ECO:0007669"/>
    <property type="project" value="UniProtKB-EC"/>
</dbReference>
<reference evidence="16" key="2">
    <citation type="journal article" date="2020" name="Microorganisms">
        <title>Osmotic Adaptation and Compatible Solute Biosynthesis of Phototrophic Bacteria as Revealed from Genome Analyses.</title>
        <authorList>
            <person name="Imhoff J.F."/>
            <person name="Rahn T."/>
            <person name="Kunzel S."/>
            <person name="Keller A."/>
            <person name="Neulinger S.C."/>
        </authorList>
    </citation>
    <scope>NUCLEOTIDE SEQUENCE</scope>
    <source>
        <strain evidence="16">LMG 28126</strain>
    </source>
</reference>
<sequence>MRAQFFYGTLCHPPLLEVVLGRIPPMRPARLGDHAVHWAAGESFPIIRPQPGAVAEGLHVPDITAEEAARLDFYEGGFGYQVHPVDVVHDGARTPALVYMPEPGMWRPGAPWRLEDWAARWGDVVVEAARDFMAQRGRRSSEQVLARYPMMLTRAGARLRARHDPGPAVVRRSPAPGDVALSRLETPHAGFFAVEAAGLAHRRFDGAMQTGVTREAFVMGDAVTVLPYDPVRDRVLLVEQFRAGAWARGDANPWSLEPVAGRIDGAETPQEAARREAREEAHLDLRDLRFVARYYPSPAAVTEYLYSYVALVDLPDSAAGPGGLADEAEDIRAHVLGFDDLMALIASGEVQNGPLLVTALWLSRHRDALRAGA</sequence>
<dbReference type="Gene3D" id="3.90.79.10">
    <property type="entry name" value="Nucleoside Triphosphate Pyrophosphohydrolase"/>
    <property type="match status" value="1"/>
</dbReference>
<evidence type="ECO:0000256" key="12">
    <source>
        <dbReference type="ARBA" id="ARBA00049546"/>
    </source>
</evidence>
<dbReference type="PANTHER" id="PTHR11839">
    <property type="entry name" value="UDP/ADP-SUGAR PYROPHOSPHATASE"/>
    <property type="match status" value="1"/>
</dbReference>
<evidence type="ECO:0000256" key="6">
    <source>
        <dbReference type="ARBA" id="ARBA00022801"/>
    </source>
</evidence>
<dbReference type="PROSITE" id="PS51462">
    <property type="entry name" value="NUDIX"/>
    <property type="match status" value="1"/>
</dbReference>
<dbReference type="Pfam" id="PF06094">
    <property type="entry name" value="GGACT"/>
    <property type="match status" value="1"/>
</dbReference>
<dbReference type="PROSITE" id="PS00893">
    <property type="entry name" value="NUDIX_BOX"/>
    <property type="match status" value="1"/>
</dbReference>
<feature type="binding site" evidence="13">
    <location>
        <position position="280"/>
    </location>
    <ligand>
        <name>Mg(2+)</name>
        <dbReference type="ChEBI" id="CHEBI:18420"/>
        <label>1</label>
    </ligand>
</feature>
<protein>
    <recommendedName>
        <fullName evidence="4">ADP-ribose pyrophosphatase</fullName>
        <ecNumber evidence="3">3.6.1.13</ecNumber>
    </recommendedName>
    <alternativeName>
        <fullName evidence="9">ADP-ribose diphosphatase</fullName>
    </alternativeName>
    <alternativeName>
        <fullName evidence="11">ADP-ribose phosphohydrolase</fullName>
    </alternativeName>
    <alternativeName>
        <fullName evidence="10">Adenosine diphosphoribose pyrophosphatase</fullName>
    </alternativeName>
</protein>
<evidence type="ECO:0000256" key="4">
    <source>
        <dbReference type="ARBA" id="ARBA00013297"/>
    </source>
</evidence>
<dbReference type="CDD" id="cd06661">
    <property type="entry name" value="GGCT_like"/>
    <property type="match status" value="1"/>
</dbReference>
<comment type="caution">
    <text evidence="16">The sequence shown here is derived from an EMBL/GenBank/DDBJ whole genome shotgun (WGS) entry which is preliminary data.</text>
</comment>
<proteinExistence type="inferred from homology"/>